<reference evidence="1 2" key="1">
    <citation type="submission" date="2015-01" db="EMBL/GenBank/DDBJ databases">
        <title>Evolution of Trichinella species and genotypes.</title>
        <authorList>
            <person name="Korhonen P.K."/>
            <person name="Edoardo P."/>
            <person name="Giuseppe L.R."/>
            <person name="Gasser R.B."/>
        </authorList>
    </citation>
    <scope>NUCLEOTIDE SEQUENCE [LARGE SCALE GENOMIC DNA]</scope>
    <source>
        <strain evidence="1">ISS120</strain>
    </source>
</reference>
<keyword evidence="2" id="KW-1185">Reference proteome</keyword>
<proteinExistence type="predicted"/>
<name>A0A0V1C5N7_TRIBR</name>
<comment type="caution">
    <text evidence="1">The sequence shown here is derived from an EMBL/GenBank/DDBJ whole genome shotgun (WGS) entry which is preliminary data.</text>
</comment>
<evidence type="ECO:0000313" key="1">
    <source>
        <dbReference type="EMBL" id="KRY44544.1"/>
    </source>
</evidence>
<dbReference type="AlphaFoldDB" id="A0A0V1C5N7"/>
<dbReference type="Proteomes" id="UP000054653">
    <property type="component" value="Unassembled WGS sequence"/>
</dbReference>
<dbReference type="EMBL" id="JYDI01000552">
    <property type="protein sequence ID" value="KRY44544.1"/>
    <property type="molecule type" value="Genomic_DNA"/>
</dbReference>
<accession>A0A0V1C5N7</accession>
<organism evidence="1 2">
    <name type="scientific">Trichinella britovi</name>
    <name type="common">Parasitic roundworm</name>
    <dbReference type="NCBI Taxonomy" id="45882"/>
    <lineage>
        <taxon>Eukaryota</taxon>
        <taxon>Metazoa</taxon>
        <taxon>Ecdysozoa</taxon>
        <taxon>Nematoda</taxon>
        <taxon>Enoplea</taxon>
        <taxon>Dorylaimia</taxon>
        <taxon>Trichinellida</taxon>
        <taxon>Trichinellidae</taxon>
        <taxon>Trichinella</taxon>
    </lineage>
</organism>
<gene>
    <name evidence="1" type="ORF">T03_15328</name>
</gene>
<sequence length="61" mass="7110">MLIPFQESFHLRFAYIKIMQCEKFSDVSTAAFGLPRLTGISSWCPNHLHGVIQLWELLQFL</sequence>
<protein>
    <submittedName>
        <fullName evidence="1">Uncharacterized protein</fullName>
    </submittedName>
</protein>
<evidence type="ECO:0000313" key="2">
    <source>
        <dbReference type="Proteomes" id="UP000054653"/>
    </source>
</evidence>